<sequence>MKHQYFGDVSDYKKYSVLRAISDNGQLQTMVAWMLTPNDERNDGNVNKYLNNPNQWRQFEPDIFDFLYEAVVINKTKNLKLVEEKELVPGTNYFWDTLADNRAERQKYFERLQEASKEHEIVFLDPDNGIATGSITKGRKNSCKYVFWDEISDLWNQDHSLLIYQHFPRVNRMEYIKRKVGEINDKLSNNETYAIRTTHMVYFLIPKEGHSLHFEGLKGQIEGRWGEGIGVERF</sequence>
<proteinExistence type="predicted"/>
<name>A0A0G0K3X5_9BACT</name>
<organism evidence="1 2">
    <name type="scientific">Candidatus Woesebacteria bacterium GW2011_GWB1_38_5b</name>
    <dbReference type="NCBI Taxonomy" id="1618569"/>
    <lineage>
        <taxon>Bacteria</taxon>
        <taxon>Candidatus Woeseibacteriota</taxon>
    </lineage>
</organism>
<dbReference type="AlphaFoldDB" id="A0A0G0K3X5"/>
<dbReference type="EMBL" id="LBUZ01000032">
    <property type="protein sequence ID" value="KKQ74428.1"/>
    <property type="molecule type" value="Genomic_DNA"/>
</dbReference>
<comment type="caution">
    <text evidence="1">The sequence shown here is derived from an EMBL/GenBank/DDBJ whole genome shotgun (WGS) entry which is preliminary data.</text>
</comment>
<gene>
    <name evidence="1" type="ORF">US96_C0032G0007</name>
</gene>
<accession>A0A0G0K3X5</accession>
<dbReference type="Proteomes" id="UP000034181">
    <property type="component" value="Unassembled WGS sequence"/>
</dbReference>
<protein>
    <submittedName>
        <fullName evidence="1">Uncharacterized protein</fullName>
    </submittedName>
</protein>
<evidence type="ECO:0000313" key="1">
    <source>
        <dbReference type="EMBL" id="KKQ74428.1"/>
    </source>
</evidence>
<reference evidence="1 2" key="1">
    <citation type="journal article" date="2015" name="Nature">
        <title>rRNA introns, odd ribosomes, and small enigmatic genomes across a large radiation of phyla.</title>
        <authorList>
            <person name="Brown C.T."/>
            <person name="Hug L.A."/>
            <person name="Thomas B.C."/>
            <person name="Sharon I."/>
            <person name="Castelle C.J."/>
            <person name="Singh A."/>
            <person name="Wilkins M.J."/>
            <person name="Williams K.H."/>
            <person name="Banfield J.F."/>
        </authorList>
    </citation>
    <scope>NUCLEOTIDE SEQUENCE [LARGE SCALE GENOMIC DNA]</scope>
</reference>
<evidence type="ECO:0000313" key="2">
    <source>
        <dbReference type="Proteomes" id="UP000034181"/>
    </source>
</evidence>